<feature type="transmembrane region" description="Helical" evidence="10">
    <location>
        <begin position="106"/>
        <end position="131"/>
    </location>
</feature>
<organism evidence="11 12">
    <name type="scientific">Allacma fusca</name>
    <dbReference type="NCBI Taxonomy" id="39272"/>
    <lineage>
        <taxon>Eukaryota</taxon>
        <taxon>Metazoa</taxon>
        <taxon>Ecdysozoa</taxon>
        <taxon>Arthropoda</taxon>
        <taxon>Hexapoda</taxon>
        <taxon>Collembola</taxon>
        <taxon>Symphypleona</taxon>
        <taxon>Sminthuridae</taxon>
        <taxon>Allacma</taxon>
    </lineage>
</organism>
<keyword evidence="7 10" id="KW-0443">Lipid metabolism</keyword>
<evidence type="ECO:0000313" key="12">
    <source>
        <dbReference type="Proteomes" id="UP000708208"/>
    </source>
</evidence>
<feature type="transmembrane region" description="Helical" evidence="10">
    <location>
        <begin position="74"/>
        <end position="94"/>
    </location>
</feature>
<reference evidence="11" key="1">
    <citation type="submission" date="2021-06" db="EMBL/GenBank/DDBJ databases">
        <authorList>
            <person name="Hodson N. C."/>
            <person name="Mongue J. A."/>
            <person name="Jaron S. K."/>
        </authorList>
    </citation>
    <scope>NUCLEOTIDE SEQUENCE</scope>
</reference>
<keyword evidence="5 10" id="KW-0276">Fatty acid metabolism</keyword>
<keyword evidence="8 10" id="KW-0472">Membrane</keyword>
<evidence type="ECO:0000256" key="3">
    <source>
        <dbReference type="ARBA" id="ARBA00022679"/>
    </source>
</evidence>
<dbReference type="InterPro" id="IPR002076">
    <property type="entry name" value="ELO_fam"/>
</dbReference>
<protein>
    <recommendedName>
        <fullName evidence="10">Elongation of very long chain fatty acids protein</fullName>
        <ecNumber evidence="10">2.3.1.199</ecNumber>
    </recommendedName>
    <alternativeName>
        <fullName evidence="10">Very-long-chain 3-oxoacyl-CoA synthase</fullName>
    </alternativeName>
</protein>
<dbReference type="EMBL" id="CAJVCH010236271">
    <property type="protein sequence ID" value="CAG7732721.1"/>
    <property type="molecule type" value="Genomic_DNA"/>
</dbReference>
<gene>
    <name evidence="11" type="ORF">AFUS01_LOCUS21216</name>
</gene>
<evidence type="ECO:0000256" key="4">
    <source>
        <dbReference type="ARBA" id="ARBA00022692"/>
    </source>
</evidence>
<dbReference type="PANTHER" id="PTHR11157:SF17">
    <property type="entry name" value="ELONGATION OF VERY LONG CHAIN FATTY ACIDS PROTEIN 6"/>
    <property type="match status" value="1"/>
</dbReference>
<dbReference type="EC" id="2.3.1.199" evidence="10"/>
<feature type="transmembrane region" description="Helical" evidence="10">
    <location>
        <begin position="143"/>
        <end position="163"/>
    </location>
</feature>
<keyword evidence="12" id="KW-1185">Reference proteome</keyword>
<dbReference type="Pfam" id="PF01151">
    <property type="entry name" value="ELO"/>
    <property type="match status" value="1"/>
</dbReference>
<feature type="transmembrane region" description="Helical" evidence="10">
    <location>
        <begin position="16"/>
        <end position="37"/>
    </location>
</feature>
<sequence>MAKPNGTYLAVCSGEFTNYAILFWGLMFVLSKFVELGDTAFIILRKKKLILLHWFHHVATFIACWVTSESVPAASRFFFVNTFVHSFMYSYYALKALKVKIPKRVSMALTTIQLVQFLFGAYLLVTVLIALAQGQPCRLNQRLIYVAGFLVTTFLTLFGNFFVTTYLRRSKSKTT</sequence>
<feature type="transmembrane region" description="Helical" evidence="10">
    <location>
        <begin position="49"/>
        <end position="68"/>
    </location>
</feature>
<accession>A0A8J2KD21</accession>
<dbReference type="GO" id="GO:0009922">
    <property type="term" value="F:fatty acid elongase activity"/>
    <property type="evidence" value="ECO:0007669"/>
    <property type="project" value="UniProtKB-EC"/>
</dbReference>
<dbReference type="AlphaFoldDB" id="A0A8J2KD21"/>
<evidence type="ECO:0000313" key="11">
    <source>
        <dbReference type="EMBL" id="CAG7732721.1"/>
    </source>
</evidence>
<dbReference type="GO" id="GO:0034626">
    <property type="term" value="P:fatty acid elongation, polyunsaturated fatty acid"/>
    <property type="evidence" value="ECO:0007669"/>
    <property type="project" value="TreeGrafter"/>
</dbReference>
<evidence type="ECO:0000256" key="10">
    <source>
        <dbReference type="RuleBase" id="RU361115"/>
    </source>
</evidence>
<dbReference type="GO" id="GO:0005789">
    <property type="term" value="C:endoplasmic reticulum membrane"/>
    <property type="evidence" value="ECO:0007669"/>
    <property type="project" value="TreeGrafter"/>
</dbReference>
<dbReference type="GO" id="GO:0030148">
    <property type="term" value="P:sphingolipid biosynthetic process"/>
    <property type="evidence" value="ECO:0007669"/>
    <property type="project" value="TreeGrafter"/>
</dbReference>
<evidence type="ECO:0000256" key="7">
    <source>
        <dbReference type="ARBA" id="ARBA00023098"/>
    </source>
</evidence>
<dbReference type="OrthoDB" id="10259681at2759"/>
<dbReference type="GO" id="GO:0019367">
    <property type="term" value="P:fatty acid elongation, saturated fatty acid"/>
    <property type="evidence" value="ECO:0007669"/>
    <property type="project" value="TreeGrafter"/>
</dbReference>
<evidence type="ECO:0000256" key="6">
    <source>
        <dbReference type="ARBA" id="ARBA00022989"/>
    </source>
</evidence>
<evidence type="ECO:0000256" key="8">
    <source>
        <dbReference type="ARBA" id="ARBA00023136"/>
    </source>
</evidence>
<evidence type="ECO:0000256" key="9">
    <source>
        <dbReference type="ARBA" id="ARBA00023160"/>
    </source>
</evidence>
<evidence type="ECO:0000256" key="5">
    <source>
        <dbReference type="ARBA" id="ARBA00022832"/>
    </source>
</evidence>
<dbReference type="GO" id="GO:0042761">
    <property type="term" value="P:very long-chain fatty acid biosynthetic process"/>
    <property type="evidence" value="ECO:0007669"/>
    <property type="project" value="TreeGrafter"/>
</dbReference>
<keyword evidence="9 10" id="KW-0275">Fatty acid biosynthesis</keyword>
<comment type="subcellular location">
    <subcellularLocation>
        <location evidence="1">Membrane</location>
        <topology evidence="1">Multi-pass membrane protein</topology>
    </subcellularLocation>
</comment>
<keyword evidence="2 10" id="KW-0444">Lipid biosynthesis</keyword>
<evidence type="ECO:0000256" key="2">
    <source>
        <dbReference type="ARBA" id="ARBA00022516"/>
    </source>
</evidence>
<keyword evidence="4 10" id="KW-0812">Transmembrane</keyword>
<dbReference type="PANTHER" id="PTHR11157">
    <property type="entry name" value="FATTY ACID ACYL TRANSFERASE-RELATED"/>
    <property type="match status" value="1"/>
</dbReference>
<dbReference type="GO" id="GO:0034625">
    <property type="term" value="P:fatty acid elongation, monounsaturated fatty acid"/>
    <property type="evidence" value="ECO:0007669"/>
    <property type="project" value="TreeGrafter"/>
</dbReference>
<proteinExistence type="inferred from homology"/>
<keyword evidence="3 10" id="KW-0808">Transferase</keyword>
<dbReference type="Proteomes" id="UP000708208">
    <property type="component" value="Unassembled WGS sequence"/>
</dbReference>
<name>A0A8J2KD21_9HEXA</name>
<comment type="caution">
    <text evidence="11">The sequence shown here is derived from an EMBL/GenBank/DDBJ whole genome shotgun (WGS) entry which is preliminary data.</text>
</comment>
<comment type="similarity">
    <text evidence="10">Belongs to the ELO family.</text>
</comment>
<evidence type="ECO:0000256" key="1">
    <source>
        <dbReference type="ARBA" id="ARBA00004141"/>
    </source>
</evidence>
<keyword evidence="6 10" id="KW-1133">Transmembrane helix</keyword>
<comment type="catalytic activity">
    <reaction evidence="10">
        <text>a very-long-chain acyl-CoA + malonyl-CoA + H(+) = a very-long-chain 3-oxoacyl-CoA + CO2 + CoA</text>
        <dbReference type="Rhea" id="RHEA:32727"/>
        <dbReference type="ChEBI" id="CHEBI:15378"/>
        <dbReference type="ChEBI" id="CHEBI:16526"/>
        <dbReference type="ChEBI" id="CHEBI:57287"/>
        <dbReference type="ChEBI" id="CHEBI:57384"/>
        <dbReference type="ChEBI" id="CHEBI:90725"/>
        <dbReference type="ChEBI" id="CHEBI:90736"/>
        <dbReference type="EC" id="2.3.1.199"/>
    </reaction>
</comment>